<keyword evidence="1" id="KW-0378">Hydrolase</keyword>
<protein>
    <submittedName>
        <fullName evidence="1">P-loop containing nucleoside triphosphate hydrolase protein</fullName>
    </submittedName>
</protein>
<reference evidence="1" key="1">
    <citation type="submission" date="2021-03" db="EMBL/GenBank/DDBJ databases">
        <authorList>
            <consortium name="DOE Joint Genome Institute"/>
            <person name="Ahrendt S."/>
            <person name="Looney B.P."/>
            <person name="Miyauchi S."/>
            <person name="Morin E."/>
            <person name="Drula E."/>
            <person name="Courty P.E."/>
            <person name="Chicoki N."/>
            <person name="Fauchery L."/>
            <person name="Kohler A."/>
            <person name="Kuo A."/>
            <person name="Labutti K."/>
            <person name="Pangilinan J."/>
            <person name="Lipzen A."/>
            <person name="Riley R."/>
            <person name="Andreopoulos W."/>
            <person name="He G."/>
            <person name="Johnson J."/>
            <person name="Barry K.W."/>
            <person name="Grigoriev I.V."/>
            <person name="Nagy L."/>
            <person name="Hibbett D."/>
            <person name="Henrissat B."/>
            <person name="Matheny P.B."/>
            <person name="Labbe J."/>
            <person name="Martin F."/>
        </authorList>
    </citation>
    <scope>NUCLEOTIDE SEQUENCE</scope>
    <source>
        <strain evidence="1">HHB10654</strain>
    </source>
</reference>
<gene>
    <name evidence="1" type="ORF">BV25DRAFT_795290</name>
</gene>
<comment type="caution">
    <text evidence="1">The sequence shown here is derived from an EMBL/GenBank/DDBJ whole genome shotgun (WGS) entry which is preliminary data.</text>
</comment>
<keyword evidence="2" id="KW-1185">Reference proteome</keyword>
<reference evidence="1" key="2">
    <citation type="journal article" date="2022" name="New Phytol.">
        <title>Evolutionary transition to the ectomycorrhizal habit in the genomes of a hyperdiverse lineage of mushroom-forming fungi.</title>
        <authorList>
            <person name="Looney B."/>
            <person name="Miyauchi S."/>
            <person name="Morin E."/>
            <person name="Drula E."/>
            <person name="Courty P.E."/>
            <person name="Kohler A."/>
            <person name="Kuo A."/>
            <person name="LaButti K."/>
            <person name="Pangilinan J."/>
            <person name="Lipzen A."/>
            <person name="Riley R."/>
            <person name="Andreopoulos W."/>
            <person name="He G."/>
            <person name="Johnson J."/>
            <person name="Nolan M."/>
            <person name="Tritt A."/>
            <person name="Barry K.W."/>
            <person name="Grigoriev I.V."/>
            <person name="Nagy L.G."/>
            <person name="Hibbett D."/>
            <person name="Henrissat B."/>
            <person name="Matheny P.B."/>
            <person name="Labbe J."/>
            <person name="Martin F.M."/>
        </authorList>
    </citation>
    <scope>NUCLEOTIDE SEQUENCE</scope>
    <source>
        <strain evidence="1">HHB10654</strain>
    </source>
</reference>
<dbReference type="EMBL" id="MU277214">
    <property type="protein sequence ID" value="KAI0061126.1"/>
    <property type="molecule type" value="Genomic_DNA"/>
</dbReference>
<accession>A0ACB8SZ45</accession>
<proteinExistence type="predicted"/>
<evidence type="ECO:0000313" key="2">
    <source>
        <dbReference type="Proteomes" id="UP000814140"/>
    </source>
</evidence>
<evidence type="ECO:0000313" key="1">
    <source>
        <dbReference type="EMBL" id="KAI0061126.1"/>
    </source>
</evidence>
<organism evidence="1 2">
    <name type="scientific">Artomyces pyxidatus</name>
    <dbReference type="NCBI Taxonomy" id="48021"/>
    <lineage>
        <taxon>Eukaryota</taxon>
        <taxon>Fungi</taxon>
        <taxon>Dikarya</taxon>
        <taxon>Basidiomycota</taxon>
        <taxon>Agaricomycotina</taxon>
        <taxon>Agaricomycetes</taxon>
        <taxon>Russulales</taxon>
        <taxon>Auriscalpiaceae</taxon>
        <taxon>Artomyces</taxon>
    </lineage>
</organism>
<sequence>MSTPQASTRALPTTPPKGRRHKRYIPPTPRSHKAPSSTRLYGIHNLKDSPQDIKRKLTDKLNLTFEIDDWQAEMIHKIKSGYDSILVAGTGYGKSIVFEGLAALDKSKTVIVISPLKALERDQKAEAEKKGLRAEMVNEDTICADLWKKLRQCEHHLYYVSPEMALSDGFVNLWQSAAFRSRIQALIVDEAHCIEEWGDGFREQYAEIGKLRNYAGHEIPFVACTATCSTETFSVIWSSMGFGNRPFWGIDVGCDRPNLLFLTRILQNTKNPVLDALNILPTHIAEDAPATVLPKSLFYFDSIADCNLAVQTLRKCLPTKLRDCVQTFKSTSSEAGKKLTWEKFGDGRIRILCATDAAGMGCNVGDVEYVAMFNTPSSISVLVQRWGRAARNRTINGTCLLFVPKWALTLFPSDNVSHALGSQGLLSPSHIHRGEASCSQYWKSSSTSTLINSIPVVHTNSPQVISALTRTSPSSIIWIPRLHMS</sequence>
<dbReference type="Proteomes" id="UP000814140">
    <property type="component" value="Unassembled WGS sequence"/>
</dbReference>
<name>A0ACB8SZ45_9AGAM</name>